<keyword evidence="1" id="KW-0560">Oxidoreductase</keyword>
<dbReference type="Gene3D" id="3.40.309.10">
    <property type="entry name" value="Aldehyde Dehydrogenase, Chain A, domain 2"/>
    <property type="match status" value="1"/>
</dbReference>
<accession>A0ABX3IIS8</accession>
<comment type="caution">
    <text evidence="2">The sequence shown here is derived from an EMBL/GenBank/DDBJ whole genome shotgun (WGS) entry which is preliminary data.</text>
</comment>
<protein>
    <recommendedName>
        <fullName evidence="4">Alcohol dehydrogenase</fullName>
    </recommendedName>
</protein>
<dbReference type="SUPFAM" id="SSF53720">
    <property type="entry name" value="ALDH-like"/>
    <property type="match status" value="1"/>
</dbReference>
<dbReference type="Proteomes" id="UP000242616">
    <property type="component" value="Unassembled WGS sequence"/>
</dbReference>
<organism evidence="2 3">
    <name type="scientific">Thermosipho affectus</name>
    <dbReference type="NCBI Taxonomy" id="660294"/>
    <lineage>
        <taxon>Bacteria</taxon>
        <taxon>Thermotogati</taxon>
        <taxon>Thermotogota</taxon>
        <taxon>Thermotogae</taxon>
        <taxon>Thermotogales</taxon>
        <taxon>Fervidobacteriaceae</taxon>
        <taxon>Thermosipho</taxon>
    </lineage>
</organism>
<evidence type="ECO:0008006" key="4">
    <source>
        <dbReference type="Google" id="ProtNLM"/>
    </source>
</evidence>
<dbReference type="RefSeq" id="WP_075666621.1">
    <property type="nucleotide sequence ID" value="NZ_LBFC01000023.1"/>
</dbReference>
<dbReference type="InterPro" id="IPR016163">
    <property type="entry name" value="Ald_DH_C"/>
</dbReference>
<keyword evidence="3" id="KW-1185">Reference proteome</keyword>
<evidence type="ECO:0000313" key="3">
    <source>
        <dbReference type="Proteomes" id="UP000242616"/>
    </source>
</evidence>
<dbReference type="Gene3D" id="3.40.605.10">
    <property type="entry name" value="Aldehyde Dehydrogenase, Chain A, domain 1"/>
    <property type="match status" value="1"/>
</dbReference>
<evidence type="ECO:0000313" key="2">
    <source>
        <dbReference type="EMBL" id="ONN26563.1"/>
    </source>
</evidence>
<reference evidence="2 3" key="1">
    <citation type="submission" date="2015-06" db="EMBL/GenBank/DDBJ databases">
        <title>Genome sequencing of Thermotogales isolates from hydrothermal vents.</title>
        <authorList>
            <person name="Haverkamp T.H."/>
            <person name="Kublanov I.V."/>
            <person name="Nesbo C.L."/>
        </authorList>
    </citation>
    <scope>NUCLEOTIDE SEQUENCE [LARGE SCALE GENOMIC DNA]</scope>
    <source>
        <strain evidence="3">ik275mar</strain>
    </source>
</reference>
<proteinExistence type="predicted"/>
<sequence length="165" mass="18230">MPNLSLNNTVNGRPRPLKSAVITKVLIAEVGKIGSEEPFSYEKLSPTLAMYRARNFEEAVDKAVKLVEFGGMGHTSVLYTDQINKDRIDYFGSKLKTGRVLINMPSSQGAIGDVYNFKLEPSLTLGCGSWGGNSVSENVGVKHLLNIKTIAERRENMLWFKVPPN</sequence>
<dbReference type="EMBL" id="LBFC01000023">
    <property type="protein sequence ID" value="ONN26563.1"/>
    <property type="molecule type" value="Genomic_DNA"/>
</dbReference>
<evidence type="ECO:0000256" key="1">
    <source>
        <dbReference type="ARBA" id="ARBA00023002"/>
    </source>
</evidence>
<dbReference type="InterPro" id="IPR016162">
    <property type="entry name" value="Ald_DH_N"/>
</dbReference>
<gene>
    <name evidence="2" type="ORF">XJ44_08875</name>
</gene>
<name>A0ABX3IIS8_9BACT</name>
<dbReference type="InterPro" id="IPR016161">
    <property type="entry name" value="Ald_DH/histidinol_DH"/>
</dbReference>